<dbReference type="PANTHER" id="PTHR48019">
    <property type="entry name" value="SERUM RESPONSE FACTOR HOMOLOG"/>
    <property type="match status" value="1"/>
</dbReference>
<keyword evidence="3" id="KW-1185">Reference proteome</keyword>
<protein>
    <recommendedName>
        <fullName evidence="1">K-box domain-containing protein</fullName>
    </recommendedName>
</protein>
<dbReference type="AlphaFoldDB" id="A0AAV1RH12"/>
<dbReference type="GO" id="GO:0003700">
    <property type="term" value="F:DNA-binding transcription factor activity"/>
    <property type="evidence" value="ECO:0007669"/>
    <property type="project" value="InterPro"/>
</dbReference>
<reference evidence="2 3" key="1">
    <citation type="submission" date="2024-01" db="EMBL/GenBank/DDBJ databases">
        <authorList>
            <person name="Waweru B."/>
        </authorList>
    </citation>
    <scope>NUCLEOTIDE SEQUENCE [LARGE SCALE GENOMIC DNA]</scope>
</reference>
<gene>
    <name evidence="2" type="ORF">DCAF_LOCUS10319</name>
</gene>
<evidence type="ECO:0000313" key="3">
    <source>
        <dbReference type="Proteomes" id="UP001314170"/>
    </source>
</evidence>
<dbReference type="Pfam" id="PF01486">
    <property type="entry name" value="K-box"/>
    <property type="match status" value="1"/>
</dbReference>
<dbReference type="InterPro" id="IPR050142">
    <property type="entry name" value="MADS-box/MEF2_TF"/>
</dbReference>
<dbReference type="PROSITE" id="PS51297">
    <property type="entry name" value="K_BOX"/>
    <property type="match status" value="1"/>
</dbReference>
<dbReference type="InterPro" id="IPR002487">
    <property type="entry name" value="TF_Kbox"/>
</dbReference>
<name>A0AAV1RH12_9ROSI</name>
<sequence>MTAKILSWHLGIEKTYMWLPDDEKDSMLKTLDRYQKCSYGTEEVNKPAKELESSYREYLKVKARFEALQRTQRNLLGEDLGPLNTKELEQLERQLESSLKQVRSTKTQYMLDQLADLQNKEHLLLEANRALTMKLDDISVSNSLRPSWEGDDQQNMSYGHHLAQSQGLFQPLECNPTLQIGYDHVGSDQITATTHATQQVHGFIPGWML</sequence>
<evidence type="ECO:0000313" key="2">
    <source>
        <dbReference type="EMBL" id="CAK7335319.1"/>
    </source>
</evidence>
<evidence type="ECO:0000259" key="1">
    <source>
        <dbReference type="PROSITE" id="PS51297"/>
    </source>
</evidence>
<dbReference type="Proteomes" id="UP001314170">
    <property type="component" value="Unassembled WGS sequence"/>
</dbReference>
<feature type="domain" description="K-box" evidence="1">
    <location>
        <begin position="51"/>
        <end position="141"/>
    </location>
</feature>
<comment type="caution">
    <text evidence="2">The sequence shown here is derived from an EMBL/GenBank/DDBJ whole genome shotgun (WGS) entry which is preliminary data.</text>
</comment>
<organism evidence="2 3">
    <name type="scientific">Dovyalis caffra</name>
    <dbReference type="NCBI Taxonomy" id="77055"/>
    <lineage>
        <taxon>Eukaryota</taxon>
        <taxon>Viridiplantae</taxon>
        <taxon>Streptophyta</taxon>
        <taxon>Embryophyta</taxon>
        <taxon>Tracheophyta</taxon>
        <taxon>Spermatophyta</taxon>
        <taxon>Magnoliopsida</taxon>
        <taxon>eudicotyledons</taxon>
        <taxon>Gunneridae</taxon>
        <taxon>Pentapetalae</taxon>
        <taxon>rosids</taxon>
        <taxon>fabids</taxon>
        <taxon>Malpighiales</taxon>
        <taxon>Salicaceae</taxon>
        <taxon>Flacourtieae</taxon>
        <taxon>Dovyalis</taxon>
    </lineage>
</organism>
<dbReference type="GO" id="GO:0005634">
    <property type="term" value="C:nucleus"/>
    <property type="evidence" value="ECO:0007669"/>
    <property type="project" value="InterPro"/>
</dbReference>
<accession>A0AAV1RH12</accession>
<dbReference type="EMBL" id="CAWUPB010000957">
    <property type="protein sequence ID" value="CAK7335319.1"/>
    <property type="molecule type" value="Genomic_DNA"/>
</dbReference>
<proteinExistence type="predicted"/>